<keyword evidence="1" id="KW-0472">Membrane</keyword>
<sequence>MKFFKILFLTKRYSVRWRLITFVIMAVLLVISISFTSVIGLNNTYNSLSNLRDRSLNQMFFSMTLGVKTTQISTYATRLSQTIRALEYKEASEQLSNHILQVHILLDEIKKHTGEEERCQFFHLVRLIELLEKSVKELLQQSHQRHVKNTMILSKLNQGLLYIRHIKRLESSTTSNGLSQLLKIESLIEDATRSFFSPGTFLSIQSAFSFLPAFQHPLASQEWQNVEGEFKQII</sequence>
<feature type="transmembrane region" description="Helical" evidence="1">
    <location>
        <begin position="20"/>
        <end position="41"/>
    </location>
</feature>
<keyword evidence="1" id="KW-0812">Transmembrane</keyword>
<dbReference type="EMBL" id="UFSB01000001">
    <property type="protein sequence ID" value="SUU34271.1"/>
    <property type="molecule type" value="Genomic_DNA"/>
</dbReference>
<protein>
    <submittedName>
        <fullName evidence="2">Uncharacterized protein</fullName>
    </submittedName>
</protein>
<evidence type="ECO:0000256" key="1">
    <source>
        <dbReference type="SAM" id="Phobius"/>
    </source>
</evidence>
<dbReference type="AlphaFoldDB" id="A0A380V8R9"/>
<name>A0A380V8R9_9PAST</name>
<evidence type="ECO:0000313" key="3">
    <source>
        <dbReference type="Proteomes" id="UP000254507"/>
    </source>
</evidence>
<keyword evidence="1" id="KW-1133">Transmembrane helix</keyword>
<dbReference type="Proteomes" id="UP000254507">
    <property type="component" value="Unassembled WGS sequence"/>
</dbReference>
<dbReference type="RefSeq" id="WP_236757429.1">
    <property type="nucleotide sequence ID" value="NZ_NLFK01000014.1"/>
</dbReference>
<reference evidence="2 3" key="1">
    <citation type="submission" date="2018-06" db="EMBL/GenBank/DDBJ databases">
        <authorList>
            <consortium name="Pathogen Informatics"/>
            <person name="Doyle S."/>
        </authorList>
    </citation>
    <scope>NUCLEOTIDE SEQUENCE [LARGE SCALE GENOMIC DNA]</scope>
    <source>
        <strain evidence="2 3">NCTC10851</strain>
    </source>
</reference>
<gene>
    <name evidence="2" type="ORF">NCTC10851_00240</name>
</gene>
<evidence type="ECO:0000313" key="2">
    <source>
        <dbReference type="EMBL" id="SUU34271.1"/>
    </source>
</evidence>
<accession>A0A380V8R9</accession>
<organism evidence="2 3">
    <name type="scientific">Actinobacillus seminis</name>
    <dbReference type="NCBI Taxonomy" id="722"/>
    <lineage>
        <taxon>Bacteria</taxon>
        <taxon>Pseudomonadati</taxon>
        <taxon>Pseudomonadota</taxon>
        <taxon>Gammaproteobacteria</taxon>
        <taxon>Pasteurellales</taxon>
        <taxon>Pasteurellaceae</taxon>
        <taxon>Actinobacillus</taxon>
    </lineage>
</organism>
<proteinExistence type="predicted"/>